<dbReference type="EMBL" id="MIEK01000005">
    <property type="protein sequence ID" value="OEH83528.1"/>
    <property type="molecule type" value="Genomic_DNA"/>
</dbReference>
<proteinExistence type="predicted"/>
<sequence length="73" mass="8770">MTGYSVMIEDIKEYLKKNGWSTIEDILENVPSAREHYANPKPSLRATLREKWNEHWVECKRGKEFRTILYKLK</sequence>
<dbReference type="OrthoDB" id="9795163at2"/>
<dbReference type="AlphaFoldDB" id="A0A1E5L091"/>
<name>A0A1E5L091_9ENTE</name>
<protein>
    <submittedName>
        <fullName evidence="1">Uncharacterized protein</fullName>
    </submittedName>
</protein>
<comment type="caution">
    <text evidence="1">The sequence shown here is derived from an EMBL/GenBank/DDBJ whole genome shotgun (WGS) entry which is preliminary data.</text>
</comment>
<gene>
    <name evidence="1" type="ORF">BCR26_08590</name>
</gene>
<dbReference type="Proteomes" id="UP000095256">
    <property type="component" value="Unassembled WGS sequence"/>
</dbReference>
<evidence type="ECO:0000313" key="1">
    <source>
        <dbReference type="EMBL" id="OEH83528.1"/>
    </source>
</evidence>
<reference evidence="1 2" key="1">
    <citation type="submission" date="2016-09" db="EMBL/GenBank/DDBJ databases">
        <authorList>
            <person name="Capua I."/>
            <person name="De Benedictis P."/>
            <person name="Joannis T."/>
            <person name="Lombin L.H."/>
            <person name="Cattoli G."/>
        </authorList>
    </citation>
    <scope>NUCLEOTIDE SEQUENCE [LARGE SCALE GENOMIC DNA]</scope>
    <source>
        <strain evidence="1 2">LMG 25899</strain>
    </source>
</reference>
<dbReference type="RefSeq" id="WP_069697401.1">
    <property type="nucleotide sequence ID" value="NZ_JAGGMA010000012.1"/>
</dbReference>
<keyword evidence="2" id="KW-1185">Reference proteome</keyword>
<dbReference type="STRING" id="762845.BCR26_08590"/>
<organism evidence="1 2">
    <name type="scientific">Enterococcus rivorum</name>
    <dbReference type="NCBI Taxonomy" id="762845"/>
    <lineage>
        <taxon>Bacteria</taxon>
        <taxon>Bacillati</taxon>
        <taxon>Bacillota</taxon>
        <taxon>Bacilli</taxon>
        <taxon>Lactobacillales</taxon>
        <taxon>Enterococcaceae</taxon>
        <taxon>Enterococcus</taxon>
    </lineage>
</organism>
<evidence type="ECO:0000313" key="2">
    <source>
        <dbReference type="Proteomes" id="UP000095256"/>
    </source>
</evidence>
<accession>A0A1E5L091</accession>